<dbReference type="InterPro" id="IPR036423">
    <property type="entry name" value="SOD-like_Cu/Zn_dom_sf"/>
</dbReference>
<keyword evidence="1" id="KW-0862">Zinc</keyword>
<comment type="similarity">
    <text evidence="1">Belongs to the Cu-Zn superoxide dismutase family.</text>
</comment>
<dbReference type="Pfam" id="PF00080">
    <property type="entry name" value="Sod_Cu"/>
    <property type="match status" value="2"/>
</dbReference>
<feature type="domain" description="Superoxide dismutase copper/zinc binding" evidence="2">
    <location>
        <begin position="246"/>
        <end position="346"/>
    </location>
</feature>
<dbReference type="Gene3D" id="2.60.40.200">
    <property type="entry name" value="Superoxide dismutase, copper/zinc binding domain"/>
    <property type="match status" value="3"/>
</dbReference>
<dbReference type="AlphaFoldDB" id="K1VT03"/>
<dbReference type="InParanoid" id="K1VT03"/>
<comment type="catalytic activity">
    <reaction evidence="1">
        <text>2 superoxide + 2 H(+) = H2O2 + O2</text>
        <dbReference type="Rhea" id="RHEA:20696"/>
        <dbReference type="ChEBI" id="CHEBI:15378"/>
        <dbReference type="ChEBI" id="CHEBI:15379"/>
        <dbReference type="ChEBI" id="CHEBI:16240"/>
        <dbReference type="ChEBI" id="CHEBI:18421"/>
        <dbReference type="EC" id="1.15.1.1"/>
    </reaction>
</comment>
<keyword evidence="1" id="KW-0479">Metal-binding</keyword>
<dbReference type="OrthoDB" id="2015551at2759"/>
<dbReference type="GO" id="GO:0004784">
    <property type="term" value="F:superoxide dismutase activity"/>
    <property type="evidence" value="ECO:0007669"/>
    <property type="project" value="UniProtKB-EC"/>
</dbReference>
<dbReference type="STRING" id="1220162.K1VT03"/>
<organism evidence="3 4">
    <name type="scientific">Trichosporon asahii var. asahii (strain CBS 8904)</name>
    <name type="common">Yeast</name>
    <dbReference type="NCBI Taxonomy" id="1220162"/>
    <lineage>
        <taxon>Eukaryota</taxon>
        <taxon>Fungi</taxon>
        <taxon>Dikarya</taxon>
        <taxon>Basidiomycota</taxon>
        <taxon>Agaricomycotina</taxon>
        <taxon>Tremellomycetes</taxon>
        <taxon>Trichosporonales</taxon>
        <taxon>Trichosporonaceae</taxon>
        <taxon>Trichosporon</taxon>
    </lineage>
</organism>
<dbReference type="CDD" id="cd00305">
    <property type="entry name" value="Cu-Zn_Superoxide_Dismutase"/>
    <property type="match status" value="2"/>
</dbReference>
<keyword evidence="1" id="KW-0186">Copper</keyword>
<dbReference type="PRINTS" id="PR00068">
    <property type="entry name" value="CUZNDISMTASE"/>
</dbReference>
<dbReference type="PANTHER" id="PTHR10003">
    <property type="entry name" value="SUPEROXIDE DISMUTASE CU-ZN -RELATED"/>
    <property type="match status" value="1"/>
</dbReference>
<keyword evidence="4" id="KW-1185">Reference proteome</keyword>
<dbReference type="InterPro" id="IPR018152">
    <property type="entry name" value="SOD_Cu/Zn_BS"/>
</dbReference>
<dbReference type="PROSITE" id="PS00332">
    <property type="entry name" value="SOD_CU_ZN_2"/>
    <property type="match status" value="2"/>
</dbReference>
<comment type="function">
    <text evidence="1">Destroys radicals which are normally produced within the cells and which are toxic to biological systems.</text>
</comment>
<gene>
    <name evidence="3" type="ORF">A1Q2_02927</name>
</gene>
<accession>K1VT03</accession>
<name>K1VT03_TRIAC</name>
<feature type="domain" description="Superoxide dismutase copper/zinc binding" evidence="2">
    <location>
        <begin position="103"/>
        <end position="203"/>
    </location>
</feature>
<dbReference type="GO" id="GO:0005507">
    <property type="term" value="F:copper ion binding"/>
    <property type="evidence" value="ECO:0007669"/>
    <property type="project" value="InterPro"/>
</dbReference>
<dbReference type="eggNOG" id="KOG0441">
    <property type="taxonomic scope" value="Eukaryota"/>
</dbReference>
<protein>
    <recommendedName>
        <fullName evidence="1">Superoxide dismutase [Cu-Zn]</fullName>
        <ecNumber evidence="1">1.15.1.1</ecNumber>
    </recommendedName>
</protein>
<evidence type="ECO:0000313" key="4">
    <source>
        <dbReference type="Proteomes" id="UP000006757"/>
    </source>
</evidence>
<dbReference type="FunCoup" id="K1VT03">
    <property type="interactions" value="164"/>
</dbReference>
<dbReference type="InterPro" id="IPR001424">
    <property type="entry name" value="SOD_Cu_Zn_dom"/>
</dbReference>
<dbReference type="HOGENOM" id="CLU_792703_0_0_1"/>
<dbReference type="EC" id="1.15.1.1" evidence="1"/>
<comment type="cofactor">
    <cofactor evidence="1">
        <name>Cu cation</name>
        <dbReference type="ChEBI" id="CHEBI:23378"/>
    </cofactor>
    <text evidence="1">Binds 1 copper ion per subunit.</text>
</comment>
<sequence length="350" mass="36069">MVKAIAVLKGDSNVSGVITFTQETEGGPVNVTGKWMTGDIPIGPASVQCLSDDSGLSRPLRPHHLLPFPPSDTTDLQINGLDANAERVRTIFFNNKAQALTRRFGDNSNGCTSAGSHFNPHGKNHGGPTDAERHVGDLGNVKTDGSGNVDVNITDKQISLIGPYSIVGRSVVVHAGTDDLGKGGHQDSLTTGNAGGRAACGVIAKTPRYALSPPPPPGTSADITRLPHPPVRTIFFNNKAQALTRRFGDNSNGCTSAGSHFNPHGKNHGGPTDAERHVGDLGNVKTDGSGNVDVNITDKQISLIGPYSIVGRSVVVHAGTDDLGKGGHQDSLTTGNAGGRAACGVIGIAA</sequence>
<evidence type="ECO:0000259" key="2">
    <source>
        <dbReference type="Pfam" id="PF00080"/>
    </source>
</evidence>
<evidence type="ECO:0000256" key="1">
    <source>
        <dbReference type="RuleBase" id="RU000393"/>
    </source>
</evidence>
<proteinExistence type="inferred from homology"/>
<comment type="cofactor">
    <cofactor evidence="1">
        <name>Zn(2+)</name>
        <dbReference type="ChEBI" id="CHEBI:29105"/>
    </cofactor>
    <text evidence="1">Binds 1 zinc ion per subunit.</text>
</comment>
<dbReference type="InterPro" id="IPR024134">
    <property type="entry name" value="SOD_Cu/Zn_/chaperone"/>
</dbReference>
<dbReference type="SUPFAM" id="SSF49329">
    <property type="entry name" value="Cu,Zn superoxide dismutase-like"/>
    <property type="match status" value="2"/>
</dbReference>
<keyword evidence="1" id="KW-0560">Oxidoreductase</keyword>
<dbReference type="EMBL" id="AMBO01000277">
    <property type="protein sequence ID" value="EKD02697.1"/>
    <property type="molecule type" value="Genomic_DNA"/>
</dbReference>
<dbReference type="Proteomes" id="UP000006757">
    <property type="component" value="Unassembled WGS sequence"/>
</dbReference>
<comment type="caution">
    <text evidence="3">The sequence shown here is derived from an EMBL/GenBank/DDBJ whole genome shotgun (WGS) entry which is preliminary data.</text>
</comment>
<evidence type="ECO:0000313" key="3">
    <source>
        <dbReference type="EMBL" id="EKD02697.1"/>
    </source>
</evidence>
<reference evidence="3 4" key="1">
    <citation type="journal article" date="2012" name="Eukaryot. Cell">
        <title>Genome sequence of the Trichosporon asahii environmental strain CBS 8904.</title>
        <authorList>
            <person name="Yang R.Y."/>
            <person name="Li H.T."/>
            <person name="Zhu H."/>
            <person name="Zhou G.P."/>
            <person name="Wang M."/>
            <person name="Wang L."/>
        </authorList>
    </citation>
    <scope>NUCLEOTIDE SEQUENCE [LARGE SCALE GENOMIC DNA]</scope>
    <source>
        <strain evidence="3 4">CBS 8904</strain>
    </source>
</reference>